<evidence type="ECO:0000313" key="6">
    <source>
        <dbReference type="EMBL" id="RBQ21350.1"/>
    </source>
</evidence>
<dbReference type="AlphaFoldDB" id="A0A366M6J7"/>
<dbReference type="GO" id="GO:0008758">
    <property type="term" value="F:UDP-2,3-diacylglucosamine hydrolase activity"/>
    <property type="evidence" value="ECO:0007669"/>
    <property type="project" value="TreeGrafter"/>
</dbReference>
<evidence type="ECO:0000256" key="4">
    <source>
        <dbReference type="SAM" id="Phobius"/>
    </source>
</evidence>
<feature type="transmembrane region" description="Helical" evidence="4">
    <location>
        <begin position="177"/>
        <end position="198"/>
    </location>
</feature>
<accession>A0A366M6J7</accession>
<keyword evidence="4" id="KW-1133">Transmembrane helix</keyword>
<dbReference type="PANTHER" id="PTHR31302:SF31">
    <property type="entry name" value="PHOSPHODIESTERASE YAEI"/>
    <property type="match status" value="1"/>
</dbReference>
<dbReference type="CDD" id="cd00838">
    <property type="entry name" value="MPP_superfamily"/>
    <property type="match status" value="1"/>
</dbReference>
<dbReference type="InterPro" id="IPR004843">
    <property type="entry name" value="Calcineurin-like_PHP"/>
</dbReference>
<dbReference type="GO" id="GO:0009245">
    <property type="term" value="P:lipid A biosynthetic process"/>
    <property type="evidence" value="ECO:0007669"/>
    <property type="project" value="TreeGrafter"/>
</dbReference>
<dbReference type="OrthoDB" id="5241348at2"/>
<keyword evidence="4" id="KW-0472">Membrane</keyword>
<protein>
    <recommendedName>
        <fullName evidence="5">Calcineurin-like phosphoesterase domain-containing protein</fullName>
    </recommendedName>
</protein>
<dbReference type="Proteomes" id="UP000253303">
    <property type="component" value="Unassembled WGS sequence"/>
</dbReference>
<dbReference type="GO" id="GO:0046872">
    <property type="term" value="F:metal ion binding"/>
    <property type="evidence" value="ECO:0007669"/>
    <property type="project" value="UniProtKB-KW"/>
</dbReference>
<name>A0A366M6J7_9ACTN</name>
<evidence type="ECO:0000313" key="7">
    <source>
        <dbReference type="Proteomes" id="UP000253303"/>
    </source>
</evidence>
<dbReference type="GO" id="GO:0016020">
    <property type="term" value="C:membrane"/>
    <property type="evidence" value="ECO:0007669"/>
    <property type="project" value="GOC"/>
</dbReference>
<comment type="caution">
    <text evidence="6">The sequence shown here is derived from an EMBL/GenBank/DDBJ whole genome shotgun (WGS) entry which is preliminary data.</text>
</comment>
<dbReference type="Gene3D" id="3.60.21.10">
    <property type="match status" value="1"/>
</dbReference>
<dbReference type="Pfam" id="PF00149">
    <property type="entry name" value="Metallophos"/>
    <property type="match status" value="1"/>
</dbReference>
<dbReference type="InterPro" id="IPR029052">
    <property type="entry name" value="Metallo-depent_PP-like"/>
</dbReference>
<dbReference type="InterPro" id="IPR051158">
    <property type="entry name" value="Metallophosphoesterase_sf"/>
</dbReference>
<reference evidence="6 7" key="1">
    <citation type="submission" date="2018-06" db="EMBL/GenBank/DDBJ databases">
        <title>Sphaerisporangium craniellae sp. nov., isolated from a marine sponge in the South China Sea.</title>
        <authorList>
            <person name="Li L."/>
        </authorList>
    </citation>
    <scope>NUCLEOTIDE SEQUENCE [LARGE SCALE GENOMIC DNA]</scope>
    <source>
        <strain evidence="6 7">LHW63015</strain>
    </source>
</reference>
<organism evidence="6 7">
    <name type="scientific">Spongiactinospora rosea</name>
    <dbReference type="NCBI Taxonomy" id="2248750"/>
    <lineage>
        <taxon>Bacteria</taxon>
        <taxon>Bacillati</taxon>
        <taxon>Actinomycetota</taxon>
        <taxon>Actinomycetes</taxon>
        <taxon>Streptosporangiales</taxon>
        <taxon>Streptosporangiaceae</taxon>
        <taxon>Spongiactinospora</taxon>
    </lineage>
</organism>
<dbReference type="PANTHER" id="PTHR31302">
    <property type="entry name" value="TRANSMEMBRANE PROTEIN WITH METALLOPHOSPHOESTERASE DOMAIN-RELATED"/>
    <property type="match status" value="1"/>
</dbReference>
<feature type="transmembrane region" description="Helical" evidence="4">
    <location>
        <begin position="47"/>
        <end position="68"/>
    </location>
</feature>
<keyword evidence="2" id="KW-0378">Hydrolase</keyword>
<feature type="region of interest" description="Disordered" evidence="3">
    <location>
        <begin position="496"/>
        <end position="525"/>
    </location>
</feature>
<feature type="domain" description="Calcineurin-like phosphoesterase" evidence="5">
    <location>
        <begin position="263"/>
        <end position="405"/>
    </location>
</feature>
<keyword evidence="7" id="KW-1185">Reference proteome</keyword>
<sequence length="525" mass="56309">MPFKELLTRISDIRRRIAEAARRTGRATRRAAGQVAGRPGVRRAGRWAAIVLVAGFGAWLGIAVSGGVRSSLGPVEVGLSLRPALEGQTVVDVHPLGTLLFDSHDAPLRLRVTLENINQDLARAMIADPRLADRLPDLIEDDLRTGVTALLVRSLLFALGGALLAGIVVFRRVRAALATLLVATACVAGTGGAVAATFRPQALVEPQYTGLLTGAPSLVGSAESIVTRFESYRAQLTKLVSNVSQLYDTVSALPVYDSDPNSIRVLHVSDIHINPIAWNLIKTVTSQFKIDLIVDTGDLTDHGTKPEDAFVKEIGRLDVPYVWVRGNHDSKGTQRAVARQKNAVVLDDRSATVKGLRVYGIGDPRFTPDLSAHANNDPAYLIDHGRRHDVGEKPVDLVAVHDPIIAEGFSGRTPTVLAGHAHARSTKLLPTGTRLLVQGSTGGAGLRALEHEQPTPVMASVLYFDKDTRRLEAWDDITMGGLGQQSVQIQRHIEEQPGRTILPEPASAPTPSGSLKAPATPEHRG</sequence>
<keyword evidence="1" id="KW-0479">Metal-binding</keyword>
<proteinExistence type="predicted"/>
<evidence type="ECO:0000256" key="1">
    <source>
        <dbReference type="ARBA" id="ARBA00022723"/>
    </source>
</evidence>
<gene>
    <name evidence="6" type="ORF">DP939_01100</name>
</gene>
<evidence type="ECO:0000256" key="3">
    <source>
        <dbReference type="SAM" id="MobiDB-lite"/>
    </source>
</evidence>
<dbReference type="SUPFAM" id="SSF56300">
    <property type="entry name" value="Metallo-dependent phosphatases"/>
    <property type="match status" value="1"/>
</dbReference>
<feature type="transmembrane region" description="Helical" evidence="4">
    <location>
        <begin position="150"/>
        <end position="170"/>
    </location>
</feature>
<dbReference type="EMBL" id="QMEY01000001">
    <property type="protein sequence ID" value="RBQ21350.1"/>
    <property type="molecule type" value="Genomic_DNA"/>
</dbReference>
<evidence type="ECO:0000256" key="2">
    <source>
        <dbReference type="ARBA" id="ARBA00022801"/>
    </source>
</evidence>
<keyword evidence="4" id="KW-0812">Transmembrane</keyword>
<evidence type="ECO:0000259" key="5">
    <source>
        <dbReference type="Pfam" id="PF00149"/>
    </source>
</evidence>